<accession>A0A7W9RYY2</accession>
<comment type="caution">
    <text evidence="3">The sequence shown here is derived from an EMBL/GenBank/DDBJ whole genome shotgun (WGS) entry which is preliminary data.</text>
</comment>
<feature type="compositionally biased region" description="Basic and acidic residues" evidence="1">
    <location>
        <begin position="25"/>
        <end position="34"/>
    </location>
</feature>
<evidence type="ECO:0000256" key="2">
    <source>
        <dbReference type="SAM" id="Phobius"/>
    </source>
</evidence>
<feature type="compositionally biased region" description="Basic residues" evidence="1">
    <location>
        <begin position="1"/>
        <end position="11"/>
    </location>
</feature>
<name>A0A7W9RYY2_9HYPH</name>
<dbReference type="Proteomes" id="UP000533306">
    <property type="component" value="Unassembled WGS sequence"/>
</dbReference>
<dbReference type="Gene3D" id="1.20.1270.70">
    <property type="entry name" value="Designed single chain three-helix bundle"/>
    <property type="match status" value="1"/>
</dbReference>
<gene>
    <name evidence="3" type="ORF">HNR59_000304</name>
</gene>
<evidence type="ECO:0000256" key="1">
    <source>
        <dbReference type="SAM" id="MobiDB-lite"/>
    </source>
</evidence>
<proteinExistence type="predicted"/>
<dbReference type="AlphaFoldDB" id="A0A7W9RYY2"/>
<sequence length="465" mass="47221">MVKTPRTRHSKSSREPVTIDLESDQVSRVEKADTDAPTPEPVPSAPEPAVKAEETVRAAAEAKPAEPPVRDHARDYSFTEKPASKTDEKPVADTAKDTAKPAETASPAKPAPQAEPPRRSGIGLLAAGIVGGVVALAGAGALQFAGVLGAPGGYASTDSSGRIAELQAQVSDLAASRGDDGSAQRIESLSTGLDQLKGELASLKSAVEASAGSSDNGEALAALSQKVGELETSVAALGEAARPEAVDLGPVNERLAALEQQVRAAGDGVEQQASRLAVLDQSLADVTGKVEEQAGQPKIALAIAASALKSALERGAPFKAELETFAAIAPEAPQLAGLRSYAEQGVATRTEIAAQVDAAADAMVAADNPVDDNAGFVQRLMSSAEKLVKVRPIGAVEGAGVPETVARLEAAVTQGDYGKALTEYEALPAPVQAAGADFAAALRARMEAEAQVDALVAETMAGGEG</sequence>
<keyword evidence="2" id="KW-0812">Transmembrane</keyword>
<organism evidence="3 4">
    <name type="scientific">Aquamicrobium lusatiense</name>
    <dbReference type="NCBI Taxonomy" id="89772"/>
    <lineage>
        <taxon>Bacteria</taxon>
        <taxon>Pseudomonadati</taxon>
        <taxon>Pseudomonadota</taxon>
        <taxon>Alphaproteobacteria</taxon>
        <taxon>Hyphomicrobiales</taxon>
        <taxon>Phyllobacteriaceae</taxon>
        <taxon>Aquamicrobium</taxon>
    </lineage>
</organism>
<evidence type="ECO:0000313" key="3">
    <source>
        <dbReference type="EMBL" id="MBB6010959.1"/>
    </source>
</evidence>
<keyword evidence="2" id="KW-1133">Transmembrane helix</keyword>
<evidence type="ECO:0000313" key="4">
    <source>
        <dbReference type="Proteomes" id="UP000533306"/>
    </source>
</evidence>
<keyword evidence="4" id="KW-1185">Reference proteome</keyword>
<protein>
    <recommendedName>
        <fullName evidence="5">Phage tail protein</fullName>
    </recommendedName>
</protein>
<feature type="transmembrane region" description="Helical" evidence="2">
    <location>
        <begin position="122"/>
        <end position="142"/>
    </location>
</feature>
<keyword evidence="2" id="KW-0472">Membrane</keyword>
<feature type="compositionally biased region" description="Basic and acidic residues" evidence="1">
    <location>
        <begin position="68"/>
        <end position="100"/>
    </location>
</feature>
<dbReference type="EMBL" id="JACHEU010000001">
    <property type="protein sequence ID" value="MBB6010959.1"/>
    <property type="molecule type" value="Genomic_DNA"/>
</dbReference>
<evidence type="ECO:0008006" key="5">
    <source>
        <dbReference type="Google" id="ProtNLM"/>
    </source>
</evidence>
<feature type="region of interest" description="Disordered" evidence="1">
    <location>
        <begin position="1"/>
        <end position="119"/>
    </location>
</feature>
<dbReference type="RefSeq" id="WP_183824996.1">
    <property type="nucleotide sequence ID" value="NZ_JACHEU010000001.1"/>
</dbReference>
<reference evidence="3 4" key="1">
    <citation type="submission" date="2020-08" db="EMBL/GenBank/DDBJ databases">
        <title>Genomic Encyclopedia of Type Strains, Phase IV (KMG-IV): sequencing the most valuable type-strain genomes for metagenomic binning, comparative biology and taxonomic classification.</title>
        <authorList>
            <person name="Goeker M."/>
        </authorList>
    </citation>
    <scope>NUCLEOTIDE SEQUENCE [LARGE SCALE GENOMIC DNA]</scope>
    <source>
        <strain evidence="3 4">DSM 11099</strain>
    </source>
</reference>